<reference evidence="4" key="1">
    <citation type="submission" date="2022-03" db="EMBL/GenBank/DDBJ databases">
        <authorList>
            <person name="Alioto T."/>
            <person name="Alioto T."/>
            <person name="Gomez Garrido J."/>
        </authorList>
    </citation>
    <scope>NUCLEOTIDE SEQUENCE</scope>
</reference>
<dbReference type="CDD" id="cd05768">
    <property type="entry name" value="IgC1_CH3_IgAGD_CH4_IgAEM"/>
    <property type="match status" value="1"/>
</dbReference>
<dbReference type="PROSITE" id="PS00290">
    <property type="entry name" value="IG_MHC"/>
    <property type="match status" value="2"/>
</dbReference>
<dbReference type="InterPro" id="IPR007110">
    <property type="entry name" value="Ig-like_dom"/>
</dbReference>
<dbReference type="Pfam" id="PF07654">
    <property type="entry name" value="C1-set"/>
    <property type="match status" value="4"/>
</dbReference>
<keyword evidence="2" id="KW-0812">Transmembrane</keyword>
<dbReference type="PANTHER" id="PTHR23411">
    <property type="entry name" value="TAPASIN"/>
    <property type="match status" value="1"/>
</dbReference>
<keyword evidence="2" id="KW-0472">Membrane</keyword>
<evidence type="ECO:0000256" key="1">
    <source>
        <dbReference type="ARBA" id="ARBA00023319"/>
    </source>
</evidence>
<organism evidence="4 5">
    <name type="scientific">Pelobates cultripes</name>
    <name type="common">Western spadefoot toad</name>
    <dbReference type="NCBI Taxonomy" id="61616"/>
    <lineage>
        <taxon>Eukaryota</taxon>
        <taxon>Metazoa</taxon>
        <taxon>Chordata</taxon>
        <taxon>Craniata</taxon>
        <taxon>Vertebrata</taxon>
        <taxon>Euteleostomi</taxon>
        <taxon>Amphibia</taxon>
        <taxon>Batrachia</taxon>
        <taxon>Anura</taxon>
        <taxon>Pelobatoidea</taxon>
        <taxon>Pelobatidae</taxon>
        <taxon>Pelobates</taxon>
    </lineage>
</organism>
<feature type="domain" description="Ig-like" evidence="3">
    <location>
        <begin position="333"/>
        <end position="436"/>
    </location>
</feature>
<dbReference type="InterPro" id="IPR050380">
    <property type="entry name" value="Immune_Resp_Modulators"/>
</dbReference>
<feature type="transmembrane region" description="Helical" evidence="2">
    <location>
        <begin position="454"/>
        <end position="478"/>
    </location>
</feature>
<gene>
    <name evidence="4" type="ORF">PECUL_23A040815</name>
</gene>
<dbReference type="SUPFAM" id="SSF48726">
    <property type="entry name" value="Immunoglobulin"/>
    <property type="match status" value="4"/>
</dbReference>
<dbReference type="EMBL" id="OW240916">
    <property type="protein sequence ID" value="CAH2294539.1"/>
    <property type="molecule type" value="Genomic_DNA"/>
</dbReference>
<protein>
    <submittedName>
        <fullName evidence="4">LOC548369, partial</fullName>
    </submittedName>
</protein>
<feature type="domain" description="Ig-like" evidence="3">
    <location>
        <begin position="226"/>
        <end position="318"/>
    </location>
</feature>
<keyword evidence="1" id="KW-0393">Immunoglobulin domain</keyword>
<accession>A0AAD1S7Y2</accession>
<dbReference type="InterPro" id="IPR003597">
    <property type="entry name" value="Ig_C1-set"/>
</dbReference>
<dbReference type="InterPro" id="IPR036179">
    <property type="entry name" value="Ig-like_dom_sf"/>
</dbReference>
<keyword evidence="5" id="KW-1185">Reference proteome</keyword>
<feature type="domain" description="Ig-like" evidence="3">
    <location>
        <begin position="12"/>
        <end position="107"/>
    </location>
</feature>
<evidence type="ECO:0000313" key="4">
    <source>
        <dbReference type="EMBL" id="CAH2294539.1"/>
    </source>
</evidence>
<name>A0AAD1S7Y2_PELCU</name>
<feature type="domain" description="Ig-like" evidence="3">
    <location>
        <begin position="118"/>
        <end position="214"/>
    </location>
</feature>
<dbReference type="Proteomes" id="UP001295444">
    <property type="component" value="Chromosome 05"/>
</dbReference>
<keyword evidence="2" id="KW-1133">Transmembrane helix</keyword>
<proteinExistence type="predicted"/>
<dbReference type="FunFam" id="2.60.40.10:FF:000463">
    <property type="entry name" value="Immunoglobulin heavy constant gamma 1"/>
    <property type="match status" value="1"/>
</dbReference>
<evidence type="ECO:0000259" key="3">
    <source>
        <dbReference type="PROSITE" id="PS50835"/>
    </source>
</evidence>
<dbReference type="AlphaFoldDB" id="A0AAD1S7Y2"/>
<dbReference type="InterPro" id="IPR013783">
    <property type="entry name" value="Ig-like_fold"/>
</dbReference>
<dbReference type="SMART" id="SM00407">
    <property type="entry name" value="IGc1"/>
    <property type="match status" value="4"/>
</dbReference>
<sequence>MVTVTTASEQAPSLFPLISCGESKDPVIIGCLAKDFFPASVSFNWKDESNSSINSGFKNFKPVSRTVSGDQSYASASSQLQVTSDSWNQNKPFYCEATHKSNIKSVKLQKRETVVKAPIVSINPPLQESTTVNGDVIIVCVLNGFSPNVIEVRWLKNHNNSIESTIGEPVADKNGSFRATTFISVPQSEWDRNSIFSCEVKHPASNFYEMKNTSKSEVCITQSSAIQVVAIPPSFESIFNDKKVKLTCRVSNMPSPDGLVSIKWFQKGNPDKPLDTKQEDGDYAGGYIVNGVAEVCADEWNTEKFECKVKHNELAELKVVPLYKTNGGDLMTPEVFVYPPQQDELSQKETATVTCLVKGFNPKDAFVKWTYMEDPLDSHMYINTEAIKETSSTGKTTHFIYSKLTLPAKDWTDGKSYTCVVGHESLPLQLIQKTIDKYTVRAVYMDEEEDADNIWATASTFIVLFLLSLFYSATVTLFKVK</sequence>
<evidence type="ECO:0000313" key="5">
    <source>
        <dbReference type="Proteomes" id="UP001295444"/>
    </source>
</evidence>
<dbReference type="Gene3D" id="2.60.40.10">
    <property type="entry name" value="Immunoglobulins"/>
    <property type="match status" value="4"/>
</dbReference>
<evidence type="ECO:0000256" key="2">
    <source>
        <dbReference type="SAM" id="Phobius"/>
    </source>
</evidence>
<dbReference type="PROSITE" id="PS50835">
    <property type="entry name" value="IG_LIKE"/>
    <property type="match status" value="4"/>
</dbReference>
<dbReference type="InterPro" id="IPR003006">
    <property type="entry name" value="Ig/MHC_CS"/>
</dbReference>